<comment type="caution">
    <text evidence="1">The sequence shown here is derived from an EMBL/GenBank/DDBJ whole genome shotgun (WGS) entry which is preliminary data.</text>
</comment>
<reference evidence="1 2" key="1">
    <citation type="journal article" date="2024" name="Ann. Entomol. Soc. Am.">
        <title>Genomic analyses of the southern and eastern yellowjacket wasps (Hymenoptera: Vespidae) reveal evolutionary signatures of social life.</title>
        <authorList>
            <person name="Catto M.A."/>
            <person name="Caine P.B."/>
            <person name="Orr S.E."/>
            <person name="Hunt B.G."/>
            <person name="Goodisman M.A.D."/>
        </authorList>
    </citation>
    <scope>NUCLEOTIDE SEQUENCE [LARGE SCALE GENOMIC DNA]</scope>
    <source>
        <strain evidence="1">233</strain>
        <tissue evidence="1">Head and thorax</tissue>
    </source>
</reference>
<organism evidence="1 2">
    <name type="scientific">Vespula squamosa</name>
    <name type="common">Southern yellow jacket</name>
    <name type="synonym">Wasp</name>
    <dbReference type="NCBI Taxonomy" id="30214"/>
    <lineage>
        <taxon>Eukaryota</taxon>
        <taxon>Metazoa</taxon>
        <taxon>Ecdysozoa</taxon>
        <taxon>Arthropoda</taxon>
        <taxon>Hexapoda</taxon>
        <taxon>Insecta</taxon>
        <taxon>Pterygota</taxon>
        <taxon>Neoptera</taxon>
        <taxon>Endopterygota</taxon>
        <taxon>Hymenoptera</taxon>
        <taxon>Apocrita</taxon>
        <taxon>Aculeata</taxon>
        <taxon>Vespoidea</taxon>
        <taxon>Vespidae</taxon>
        <taxon>Vespinae</taxon>
        <taxon>Vespula</taxon>
    </lineage>
</organism>
<dbReference type="Proteomes" id="UP001607302">
    <property type="component" value="Unassembled WGS sequence"/>
</dbReference>
<name>A0ABD1ZXU2_VESSQ</name>
<gene>
    <name evidence="1" type="ORF">V1478_017853</name>
</gene>
<evidence type="ECO:0000313" key="2">
    <source>
        <dbReference type="Proteomes" id="UP001607302"/>
    </source>
</evidence>
<evidence type="ECO:0000313" key="1">
    <source>
        <dbReference type="EMBL" id="KAL2712330.1"/>
    </source>
</evidence>
<protein>
    <submittedName>
        <fullName evidence="1">Uncharacterized protein</fullName>
    </submittedName>
</protein>
<dbReference type="AlphaFoldDB" id="A0ABD1ZXU2"/>
<sequence>MTSRTRTLLLFRHTNPDCSKFKKIHTLKYTYVLVRLASFTSFNEEEKPSRFTLEQRVWRLTFPVDSVGCSRLRGLYVTKENPAKQNLGFESCSLNFAQYDKARSFRMERRRKHSIRRARRLCLEGYHGYGSRLRAECVLYLASGFALKYSAYLDSRTGVGLL</sequence>
<proteinExistence type="predicted"/>
<accession>A0ABD1ZXU2</accession>
<keyword evidence="2" id="KW-1185">Reference proteome</keyword>
<dbReference type="EMBL" id="JAUDFV010000166">
    <property type="protein sequence ID" value="KAL2712330.1"/>
    <property type="molecule type" value="Genomic_DNA"/>
</dbReference>